<dbReference type="InParanoid" id="A0A4W3GVY7"/>
<proteinExistence type="predicted"/>
<dbReference type="InterPro" id="IPR056576">
    <property type="entry name" value="MGAT4_A/B/C_C"/>
</dbReference>
<evidence type="ECO:0000259" key="5">
    <source>
        <dbReference type="Pfam" id="PF23524"/>
    </source>
</evidence>
<accession>A0A4W3GVY7</accession>
<keyword evidence="2" id="KW-0328">Glycosyltransferase</keyword>
<dbReference type="PANTHER" id="PTHR12062">
    <property type="entry name" value="N-ACETYLGLUCOSAMINYLTRANSFERASE VI"/>
    <property type="match status" value="1"/>
</dbReference>
<evidence type="ECO:0000256" key="3">
    <source>
        <dbReference type="ARBA" id="ARBA00022679"/>
    </source>
</evidence>
<comment type="pathway">
    <text evidence="1">Protein modification; protein glycosylation.</text>
</comment>
<keyword evidence="3" id="KW-0808">Transferase</keyword>
<evidence type="ECO:0000256" key="1">
    <source>
        <dbReference type="ARBA" id="ARBA00004922"/>
    </source>
</evidence>
<dbReference type="Ensembl" id="ENSCMIT00000002143.1">
    <property type="protein sequence ID" value="ENSCMIP00000002064.1"/>
    <property type="gene ID" value="ENSCMIG00000001258.1"/>
</dbReference>
<evidence type="ECO:0000313" key="6">
    <source>
        <dbReference type="Ensembl" id="ENSCMIP00000002064.1"/>
    </source>
</evidence>
<dbReference type="AlphaFoldDB" id="A0A4W3GVY7"/>
<feature type="domain" description="MGAT4 conserved region" evidence="4">
    <location>
        <begin position="3"/>
        <end position="220"/>
    </location>
</feature>
<keyword evidence="7" id="KW-1185">Reference proteome</keyword>
<feature type="domain" description="MGAT4 A/B/C C-terminal" evidence="5">
    <location>
        <begin position="232"/>
        <end position="360"/>
    </location>
</feature>
<protein>
    <recommendedName>
        <fullName evidence="8">Alpha-1,3-mannosyl-glycoprotein 4-beta-N-acetylglucosaminyltransferase C</fullName>
    </recommendedName>
</protein>
<dbReference type="InterPro" id="IPR006759">
    <property type="entry name" value="Glyco_transf_54"/>
</dbReference>
<dbReference type="Pfam" id="PF04666">
    <property type="entry name" value="MGAT4_cons"/>
    <property type="match status" value="1"/>
</dbReference>
<dbReference type="InterPro" id="IPR057279">
    <property type="entry name" value="MGAT4"/>
</dbReference>
<reference evidence="7" key="1">
    <citation type="journal article" date="2006" name="Science">
        <title>Ancient noncoding elements conserved in the human genome.</title>
        <authorList>
            <person name="Venkatesh B."/>
            <person name="Kirkness E.F."/>
            <person name="Loh Y.H."/>
            <person name="Halpern A.L."/>
            <person name="Lee A.P."/>
            <person name="Johnson J."/>
            <person name="Dandona N."/>
            <person name="Viswanathan L.D."/>
            <person name="Tay A."/>
            <person name="Venter J.C."/>
            <person name="Strausberg R.L."/>
            <person name="Brenner S."/>
        </authorList>
    </citation>
    <scope>NUCLEOTIDE SEQUENCE [LARGE SCALE GENOMIC DNA]</scope>
</reference>
<sequence length="370" mass="42985">CRRESYLAGTLQSIFEKSSPEELEEMVVVIYLADFDVLWSINTAKEIEAKFGSHIDAGHLVVIRCPQDIYPTLEGLKRNFNDPDARVRYRSKQNVDYAFLVNSCTKLSDYFLMLEDDVLCAKNFVSLMKRFVASVDSSWTTLMFSKLGYIGKLYHSADLAKLARFLLMFYDEMPCDWLLEHFHRVKAQPEEIRFRPSLFQHMGNYSSFQAIRNKLKDDDFVEVWNFPDNPTAMVYTDIEVHKQYQPIKAYNTRNGYFWGISPKMGNYFLLIFVNSIRIKKLQVLTGSNDPKADMLVSGIVELGRGRVTTGTNVSCTSYSKLGDFREGKIEMENFMTETSDKVDCIRVLVTRDQIEWLIINRINVWILKEK</sequence>
<dbReference type="OMA" id="HFPKLAW"/>
<evidence type="ECO:0000256" key="2">
    <source>
        <dbReference type="ARBA" id="ARBA00022676"/>
    </source>
</evidence>
<evidence type="ECO:0000259" key="4">
    <source>
        <dbReference type="Pfam" id="PF04666"/>
    </source>
</evidence>
<reference evidence="6" key="5">
    <citation type="submission" date="2025-09" db="UniProtKB">
        <authorList>
            <consortium name="Ensembl"/>
        </authorList>
    </citation>
    <scope>IDENTIFICATION</scope>
</reference>
<evidence type="ECO:0000313" key="7">
    <source>
        <dbReference type="Proteomes" id="UP000314986"/>
    </source>
</evidence>
<reference evidence="7" key="2">
    <citation type="journal article" date="2007" name="PLoS Biol.">
        <title>Survey sequencing and comparative analysis of the elephant shark (Callorhinchus milii) genome.</title>
        <authorList>
            <person name="Venkatesh B."/>
            <person name="Kirkness E.F."/>
            <person name="Loh Y.H."/>
            <person name="Halpern A.L."/>
            <person name="Lee A.P."/>
            <person name="Johnson J."/>
            <person name="Dandona N."/>
            <person name="Viswanathan L.D."/>
            <person name="Tay A."/>
            <person name="Venter J.C."/>
            <person name="Strausberg R.L."/>
            <person name="Brenner S."/>
        </authorList>
    </citation>
    <scope>NUCLEOTIDE SEQUENCE [LARGE SCALE GENOMIC DNA]</scope>
</reference>
<dbReference type="Pfam" id="PF23524">
    <property type="entry name" value="MGAT4A_C"/>
    <property type="match status" value="1"/>
</dbReference>
<reference evidence="7" key="3">
    <citation type="journal article" date="2014" name="Nature">
        <title>Elephant shark genome provides unique insights into gnathostome evolution.</title>
        <authorList>
            <consortium name="International Elephant Shark Genome Sequencing Consortium"/>
            <person name="Venkatesh B."/>
            <person name="Lee A.P."/>
            <person name="Ravi V."/>
            <person name="Maurya A.K."/>
            <person name="Lian M.M."/>
            <person name="Swann J.B."/>
            <person name="Ohta Y."/>
            <person name="Flajnik M.F."/>
            <person name="Sutoh Y."/>
            <person name="Kasahara M."/>
            <person name="Hoon S."/>
            <person name="Gangu V."/>
            <person name="Roy S.W."/>
            <person name="Irimia M."/>
            <person name="Korzh V."/>
            <person name="Kondrychyn I."/>
            <person name="Lim Z.W."/>
            <person name="Tay B.H."/>
            <person name="Tohari S."/>
            <person name="Kong K.W."/>
            <person name="Ho S."/>
            <person name="Lorente-Galdos B."/>
            <person name="Quilez J."/>
            <person name="Marques-Bonet T."/>
            <person name="Raney B.J."/>
            <person name="Ingham P.W."/>
            <person name="Tay A."/>
            <person name="Hillier L.W."/>
            <person name="Minx P."/>
            <person name="Boehm T."/>
            <person name="Wilson R.K."/>
            <person name="Brenner S."/>
            <person name="Warren W.C."/>
        </authorList>
    </citation>
    <scope>NUCLEOTIDE SEQUENCE [LARGE SCALE GENOMIC DNA]</scope>
</reference>
<dbReference type="GO" id="GO:0006487">
    <property type="term" value="P:protein N-linked glycosylation"/>
    <property type="evidence" value="ECO:0007669"/>
    <property type="project" value="TreeGrafter"/>
</dbReference>
<dbReference type="GO" id="GO:0008375">
    <property type="term" value="F:acetylglucosaminyltransferase activity"/>
    <property type="evidence" value="ECO:0007669"/>
    <property type="project" value="TreeGrafter"/>
</dbReference>
<dbReference type="Proteomes" id="UP000314986">
    <property type="component" value="Unassembled WGS sequence"/>
</dbReference>
<dbReference type="PANTHER" id="PTHR12062:SF0">
    <property type="entry name" value="ALPHA-1,3-MANNOSYL-GLYCOPROTEIN 4-BETA-N-ACETYLGLUCOSAMINYLTRANSFERASE B"/>
    <property type="match status" value="1"/>
</dbReference>
<evidence type="ECO:0008006" key="8">
    <source>
        <dbReference type="Google" id="ProtNLM"/>
    </source>
</evidence>
<dbReference type="STRING" id="7868.ENSCMIP00000002064"/>
<reference evidence="6" key="4">
    <citation type="submission" date="2025-08" db="UniProtKB">
        <authorList>
            <consortium name="Ensembl"/>
        </authorList>
    </citation>
    <scope>IDENTIFICATION</scope>
</reference>
<dbReference type="GeneTree" id="ENSGT00940000155352"/>
<name>A0A4W3GVY7_CALMI</name>
<organism evidence="6 7">
    <name type="scientific">Callorhinchus milii</name>
    <name type="common">Ghost shark</name>
    <dbReference type="NCBI Taxonomy" id="7868"/>
    <lineage>
        <taxon>Eukaryota</taxon>
        <taxon>Metazoa</taxon>
        <taxon>Chordata</taxon>
        <taxon>Craniata</taxon>
        <taxon>Vertebrata</taxon>
        <taxon>Chondrichthyes</taxon>
        <taxon>Holocephali</taxon>
        <taxon>Chimaeriformes</taxon>
        <taxon>Callorhinchidae</taxon>
        <taxon>Callorhinchus</taxon>
    </lineage>
</organism>